<protein>
    <submittedName>
        <fullName evidence="1">Uncharacterized protein</fullName>
    </submittedName>
</protein>
<keyword evidence="2" id="KW-1185">Reference proteome</keyword>
<sequence length="63" mass="7736">MLFLSYFSEKVFFMQHHVKKNGNTLPYYGVYVNSEKRNNCPNYSLYCNKYKYILFSWIYINNV</sequence>
<keyword evidence="1" id="KW-0614">Plasmid</keyword>
<accession>A5I834</accession>
<organism evidence="1 2">
    <name type="scientific">Clostridium botulinum (strain Hall / ATCC 3502 / NCTC 13319 / Type A)</name>
    <dbReference type="NCBI Taxonomy" id="441771"/>
    <lineage>
        <taxon>Bacteria</taxon>
        <taxon>Bacillati</taxon>
        <taxon>Bacillota</taxon>
        <taxon>Clostridia</taxon>
        <taxon>Eubacteriales</taxon>
        <taxon>Clostridiaceae</taxon>
        <taxon>Clostridium</taxon>
    </lineage>
</organism>
<dbReference type="EMBL" id="AM412318">
    <property type="protein sequence ID" value="CAL81547.1"/>
    <property type="molecule type" value="Genomic_DNA"/>
</dbReference>
<proteinExistence type="predicted"/>
<reference evidence="1 2" key="1">
    <citation type="journal article" date="2007" name="Genome Res.">
        <title>Genome sequence of a proteolytic (Group I) Clostridium botulinum strain Hall A and comparative analysis of the clostridial genomes.</title>
        <authorList>
            <person name="Sebaihia M."/>
            <person name="Peck M.W."/>
            <person name="Minton N.P."/>
            <person name="Thomson N.R."/>
            <person name="Holden M.T.G."/>
            <person name="Mitchell W.J."/>
            <person name="Carter A.T."/>
            <person name="Bentley S.D."/>
            <person name="Mason D.R."/>
            <person name="Crossman L."/>
            <person name="Paul C.J."/>
            <person name="Ivens A."/>
            <person name="Wells-Bennik M.H.J."/>
            <person name="Davis I.J."/>
            <person name="Cerdeno-Tarraga A.M."/>
            <person name="Churcher C."/>
            <person name="Quail M.A."/>
            <person name="Chillingworth T."/>
            <person name="Feltwell T."/>
            <person name="Fraser A."/>
            <person name="Goodhead I."/>
            <person name="Hance Z."/>
            <person name="Jagels K."/>
            <person name="Larke N."/>
            <person name="Maddison M."/>
            <person name="Moule S."/>
            <person name="Mungall K."/>
            <person name="Norbertczak H."/>
            <person name="Rabbinowitsch E."/>
            <person name="Sanders M."/>
            <person name="Simmonds M."/>
            <person name="White B."/>
            <person name="Whithead S."/>
            <person name="Parkhill J."/>
        </authorList>
    </citation>
    <scope>NUCLEOTIDE SEQUENCE [LARGE SCALE GENOMIC DNA]</scope>
    <source>
        <strain evidence="2">Hall / ATCC 3502 / NCTC 13319 / Type A [Sanger]</strain>
        <plasmid evidence="2">Plasmid pBOT3502</plasmid>
    </source>
</reference>
<geneLocation type="plasmid" evidence="1 2">
    <name>pBOT3502</name>
</geneLocation>
<dbReference type="AlphaFoldDB" id="A5I834"/>
<evidence type="ECO:0000313" key="1">
    <source>
        <dbReference type="EMBL" id="CAL81547.1"/>
    </source>
</evidence>
<evidence type="ECO:0000313" key="2">
    <source>
        <dbReference type="Proteomes" id="UP000001986"/>
    </source>
</evidence>
<dbReference type="Proteomes" id="UP000001986">
    <property type="component" value="Plasmid pBOT3502"/>
</dbReference>
<name>A5I834_CLOBH</name>
<dbReference type="HOGENOM" id="CLU_2877803_0_0_9"/>
<dbReference type="KEGG" id="cbo:CBOP14"/>
<gene>
    <name evidence="1" type="ordered locus">CBOP14</name>
</gene>